<reference evidence="1 2" key="1">
    <citation type="journal article" date="2016" name="Nat. Commun.">
        <title>Thousands of microbial genomes shed light on interconnected biogeochemical processes in an aquifer system.</title>
        <authorList>
            <person name="Anantharaman K."/>
            <person name="Brown C.T."/>
            <person name="Hug L.A."/>
            <person name="Sharon I."/>
            <person name="Castelle C.J."/>
            <person name="Probst A.J."/>
            <person name="Thomas B.C."/>
            <person name="Singh A."/>
            <person name="Wilkins M.J."/>
            <person name="Karaoz U."/>
            <person name="Brodie E.L."/>
            <person name="Williams K.H."/>
            <person name="Hubbard S.S."/>
            <person name="Banfield J.F."/>
        </authorList>
    </citation>
    <scope>NUCLEOTIDE SEQUENCE [LARGE SCALE GENOMIC DNA]</scope>
</reference>
<evidence type="ECO:0000313" key="1">
    <source>
        <dbReference type="EMBL" id="OGZ57429.1"/>
    </source>
</evidence>
<accession>A0A1G2H502</accession>
<comment type="caution">
    <text evidence="1">The sequence shown here is derived from an EMBL/GenBank/DDBJ whole genome shotgun (WGS) entry which is preliminary data.</text>
</comment>
<dbReference type="EMBL" id="MHOD01000031">
    <property type="protein sequence ID" value="OGZ57429.1"/>
    <property type="molecule type" value="Genomic_DNA"/>
</dbReference>
<evidence type="ECO:0000313" key="2">
    <source>
        <dbReference type="Proteomes" id="UP000177932"/>
    </source>
</evidence>
<dbReference type="AlphaFoldDB" id="A0A1G2H502"/>
<name>A0A1G2H502_9BACT</name>
<protein>
    <submittedName>
        <fullName evidence="1">NGG1p interacting factor NIF3</fullName>
    </submittedName>
</protein>
<organism evidence="1 2">
    <name type="scientific">Candidatus Spechtbacteria bacterium RIFCSPHIGHO2_01_FULL_43_30</name>
    <dbReference type="NCBI Taxonomy" id="1802158"/>
    <lineage>
        <taxon>Bacteria</taxon>
        <taxon>Candidatus Spechtiibacteriota</taxon>
    </lineage>
</organism>
<dbReference type="Proteomes" id="UP000177932">
    <property type="component" value="Unassembled WGS sequence"/>
</dbReference>
<proteinExistence type="predicted"/>
<gene>
    <name evidence="1" type="ORF">A2827_00925</name>
</gene>
<sequence length="325" mass="36282">MRLSEIYNLSIQLGIDSDPRGRERVEKFLQKRGEEYKILPDNEKQYFDHESLFNPYSDSRILFGDREAEVRRVMAGIDVEGDELIVAKQLGNIDLAIAHHPRGRALAKLDEVMDMQADVLGQYGVPINIAEALLKVRVSEVTRGLSAGNHYRPVELARLLGVPYMCAHTVTDNLVFQFLKRKMENEKPETVGEILDILMTIDEYKEATSRGSGPILFSGSKENHAGVIAVTEITGGTEGAHNIYEKMANAGIGTVIAMHQSEKHHKFAERAHINVVVAGHMSSDSIGLNIFLDQLEERGVSVVPCSGLIRVKRNFSRRDPHDLIT</sequence>
<dbReference type="STRING" id="1802158.A2827_00925"/>
<dbReference type="SUPFAM" id="SSF102705">
    <property type="entry name" value="NIF3 (NGG1p interacting factor 3)-like"/>
    <property type="match status" value="1"/>
</dbReference>
<dbReference type="InterPro" id="IPR036069">
    <property type="entry name" value="DUF34/NIF3_sf"/>
</dbReference>